<dbReference type="EMBL" id="JAMFTQ010000001">
    <property type="protein sequence ID" value="MCP1386770.1"/>
    <property type="molecule type" value="Genomic_DNA"/>
</dbReference>
<feature type="transmembrane region" description="Helical" evidence="1">
    <location>
        <begin position="37"/>
        <end position="55"/>
    </location>
</feature>
<gene>
    <name evidence="2" type="ORF">M5J20_00945</name>
</gene>
<evidence type="ECO:0000313" key="3">
    <source>
        <dbReference type="Proteomes" id="UP001204000"/>
    </source>
</evidence>
<keyword evidence="3" id="KW-1185">Reference proteome</keyword>
<comment type="caution">
    <text evidence="2">The sequence shown here is derived from an EMBL/GenBank/DDBJ whole genome shotgun (WGS) entry which is preliminary data.</text>
</comment>
<evidence type="ECO:0000313" key="2">
    <source>
        <dbReference type="EMBL" id="MCP1386770.1"/>
    </source>
</evidence>
<protein>
    <submittedName>
        <fullName evidence="2">PH domain-containing protein</fullName>
    </submittedName>
</protein>
<dbReference type="InterPro" id="IPR021443">
    <property type="entry name" value="DUF3093"/>
</dbReference>
<name>A0ABT1FYC7_9CORY</name>
<dbReference type="RefSeq" id="WP_253575479.1">
    <property type="nucleotide sequence ID" value="NZ_JAMFTQ010000001.1"/>
</dbReference>
<organism evidence="2 3">
    <name type="scientific">Corynebacterium stercoris</name>
    <dbReference type="NCBI Taxonomy" id="2943490"/>
    <lineage>
        <taxon>Bacteria</taxon>
        <taxon>Bacillati</taxon>
        <taxon>Actinomycetota</taxon>
        <taxon>Actinomycetes</taxon>
        <taxon>Mycobacteriales</taxon>
        <taxon>Corynebacteriaceae</taxon>
        <taxon>Corynebacterium</taxon>
    </lineage>
</organism>
<accession>A0ABT1FYC7</accession>
<proteinExistence type="predicted"/>
<keyword evidence="1" id="KW-1133">Transmembrane helix</keyword>
<sequence length="150" mass="15588">MEATLYRQSLNGPVRWVATAAALGTLAALLPSAVQPGWVGTAVFLAVGLLWAALLSMHASILVAPEEVTVGVMGMSDTIPYAHVEAVEVGPSTGVREGVGVRFLKGANSTGYVVGGPTVRITTRTTDYLVSARNPEAAVADIRGRMGARR</sequence>
<dbReference type="Proteomes" id="UP001204000">
    <property type="component" value="Unassembled WGS sequence"/>
</dbReference>
<feature type="transmembrane region" description="Helical" evidence="1">
    <location>
        <begin position="12"/>
        <end position="31"/>
    </location>
</feature>
<dbReference type="Pfam" id="PF11292">
    <property type="entry name" value="DUF3093"/>
    <property type="match status" value="1"/>
</dbReference>
<reference evidence="2" key="1">
    <citation type="submission" date="2022-05" db="EMBL/GenBank/DDBJ databases">
        <title>Corynebacterium sp. TA-R-1 sp. nov., isolated from human feces.</title>
        <authorList>
            <person name="Shamsuzzaman M."/>
            <person name="Dahal R.H."/>
        </authorList>
    </citation>
    <scope>NUCLEOTIDE SEQUENCE</scope>
    <source>
        <strain evidence="2">TA-R-1</strain>
    </source>
</reference>
<keyword evidence="1" id="KW-0812">Transmembrane</keyword>
<keyword evidence="1" id="KW-0472">Membrane</keyword>
<evidence type="ECO:0000256" key="1">
    <source>
        <dbReference type="SAM" id="Phobius"/>
    </source>
</evidence>